<dbReference type="PANTHER" id="PTHR43091:SF1">
    <property type="entry name" value="BETA-KETOACYL-[ACYL-CARRIER-PROTEIN] SYNTHASE III, CHLOROPLASTIC"/>
    <property type="match status" value="1"/>
</dbReference>
<evidence type="ECO:0000256" key="2">
    <source>
        <dbReference type="ARBA" id="ARBA00008642"/>
    </source>
</evidence>
<dbReference type="SUPFAM" id="SSF53901">
    <property type="entry name" value="Thiolase-like"/>
    <property type="match status" value="1"/>
</dbReference>
<feature type="domain" description="Beta-ketoacyl-[acyl-carrier-protein] synthase III C-terminal" evidence="9">
    <location>
        <begin position="237"/>
        <end position="325"/>
    </location>
</feature>
<dbReference type="PANTHER" id="PTHR43091">
    <property type="entry name" value="3-OXOACYL-[ACYL-CARRIER-PROTEIN] SYNTHASE"/>
    <property type="match status" value="1"/>
</dbReference>
<evidence type="ECO:0000256" key="8">
    <source>
        <dbReference type="ARBA" id="ARBA00023160"/>
    </source>
</evidence>
<name>A0A5B8RC06_9ZZZZ</name>
<feature type="domain" description="Beta-ketoacyl-[acyl-carrier-protein] synthase III N-terminal" evidence="10">
    <location>
        <begin position="109"/>
        <end position="186"/>
    </location>
</feature>
<reference evidence="11" key="1">
    <citation type="submission" date="2019-06" db="EMBL/GenBank/DDBJ databases">
        <authorList>
            <person name="Murdoch R.W."/>
            <person name="Fathepure B."/>
        </authorList>
    </citation>
    <scope>NUCLEOTIDE SEQUENCE</scope>
</reference>
<evidence type="ECO:0000256" key="7">
    <source>
        <dbReference type="ARBA" id="ARBA00023098"/>
    </source>
</evidence>
<dbReference type="GO" id="GO:0004315">
    <property type="term" value="F:3-oxoacyl-[acyl-carrier-protein] synthase activity"/>
    <property type="evidence" value="ECO:0007669"/>
    <property type="project" value="InterPro"/>
</dbReference>
<keyword evidence="11" id="KW-0012">Acyltransferase</keyword>
<dbReference type="GO" id="GO:0033818">
    <property type="term" value="F:beta-ketoacyl-acyl-carrier-protein synthase III activity"/>
    <property type="evidence" value="ECO:0007669"/>
    <property type="project" value="UniProtKB-EC"/>
</dbReference>
<dbReference type="InterPro" id="IPR016039">
    <property type="entry name" value="Thiolase-like"/>
</dbReference>
<keyword evidence="6" id="KW-0276">Fatty acid metabolism</keyword>
<gene>
    <name evidence="11" type="primary">fabH_2</name>
    <name evidence="11" type="ORF">KBTEX_01936</name>
</gene>
<dbReference type="Pfam" id="PF08545">
    <property type="entry name" value="ACP_syn_III"/>
    <property type="match status" value="1"/>
</dbReference>
<keyword evidence="7" id="KW-0443">Lipid metabolism</keyword>
<comment type="pathway">
    <text evidence="1">Lipid metabolism; fatty acid biosynthesis.</text>
</comment>
<sequence>MSVYARIRGTGSHLPERVVTNEELERLVETSDRWIRERTGIAQRHVVADGETCGDIATRAAEAAMEAAGVGPGDIDLLILATSTPDQVFPSTACLIQHRLGIPGGAIAFDIAAACSGFIYALDAADRFIRTGGARRALVIGAETFSRILNWEDRGTCVLFGDGAGAVILEADETPGVLSTHLHSDGRQEPLLNVPWGVSKGVEALMTDPASGKVTMRGNEVFKIAVRTLGAVVEETLAANGLERGDIDWLVPHQANIRIMAATARKLELPMDRVVVTVDRHGNTSAASIPLALDVAVRDGRIQPGQLLLLEAFGAGFTWGSALVRF</sequence>
<dbReference type="HAMAP" id="MF_01815">
    <property type="entry name" value="FabH"/>
    <property type="match status" value="1"/>
</dbReference>
<protein>
    <recommendedName>
        <fullName evidence="3">beta-ketoacyl-[acyl-carrier-protein] synthase III</fullName>
        <ecNumber evidence="3">2.3.1.180</ecNumber>
    </recommendedName>
</protein>
<dbReference type="NCBIfam" id="NF006829">
    <property type="entry name" value="PRK09352.1"/>
    <property type="match status" value="1"/>
</dbReference>
<proteinExistence type="inferred from homology"/>
<dbReference type="InterPro" id="IPR013751">
    <property type="entry name" value="ACP_syn_III_N"/>
</dbReference>
<keyword evidence="5 11" id="KW-0808">Transferase</keyword>
<evidence type="ECO:0000313" key="11">
    <source>
        <dbReference type="EMBL" id="QEA05613.1"/>
    </source>
</evidence>
<evidence type="ECO:0000256" key="3">
    <source>
        <dbReference type="ARBA" id="ARBA00012333"/>
    </source>
</evidence>
<evidence type="ECO:0000256" key="6">
    <source>
        <dbReference type="ARBA" id="ARBA00022832"/>
    </source>
</evidence>
<dbReference type="AlphaFoldDB" id="A0A5B8RC06"/>
<dbReference type="Pfam" id="PF08541">
    <property type="entry name" value="ACP_syn_III_C"/>
    <property type="match status" value="1"/>
</dbReference>
<dbReference type="EMBL" id="MN079105">
    <property type="protein sequence ID" value="QEA05613.1"/>
    <property type="molecule type" value="Genomic_DNA"/>
</dbReference>
<dbReference type="NCBIfam" id="TIGR00747">
    <property type="entry name" value="fabH"/>
    <property type="match status" value="1"/>
</dbReference>
<comment type="similarity">
    <text evidence="2">Belongs to the thiolase-like superfamily. FabH family.</text>
</comment>
<dbReference type="FunFam" id="3.40.47.10:FF:000004">
    <property type="entry name" value="3-oxoacyl-[acyl-carrier-protein] synthase 3"/>
    <property type="match status" value="1"/>
</dbReference>
<keyword evidence="8" id="KW-0275">Fatty acid biosynthesis</keyword>
<dbReference type="Gene3D" id="3.40.47.10">
    <property type="match status" value="1"/>
</dbReference>
<dbReference type="InterPro" id="IPR004655">
    <property type="entry name" value="FabH"/>
</dbReference>
<accession>A0A5B8RC06</accession>
<evidence type="ECO:0000256" key="4">
    <source>
        <dbReference type="ARBA" id="ARBA00022516"/>
    </source>
</evidence>
<keyword evidence="4" id="KW-0444">Lipid biosynthesis</keyword>
<evidence type="ECO:0000259" key="9">
    <source>
        <dbReference type="Pfam" id="PF08541"/>
    </source>
</evidence>
<dbReference type="GO" id="GO:0006633">
    <property type="term" value="P:fatty acid biosynthetic process"/>
    <property type="evidence" value="ECO:0007669"/>
    <property type="project" value="UniProtKB-KW"/>
</dbReference>
<dbReference type="InterPro" id="IPR013747">
    <property type="entry name" value="ACP_syn_III_C"/>
</dbReference>
<dbReference type="CDD" id="cd00830">
    <property type="entry name" value="KAS_III"/>
    <property type="match status" value="1"/>
</dbReference>
<dbReference type="EC" id="2.3.1.180" evidence="3"/>
<evidence type="ECO:0000256" key="5">
    <source>
        <dbReference type="ARBA" id="ARBA00022679"/>
    </source>
</evidence>
<evidence type="ECO:0000256" key="1">
    <source>
        <dbReference type="ARBA" id="ARBA00005194"/>
    </source>
</evidence>
<organism evidence="11">
    <name type="scientific">uncultured organism</name>
    <dbReference type="NCBI Taxonomy" id="155900"/>
    <lineage>
        <taxon>unclassified sequences</taxon>
        <taxon>environmental samples</taxon>
    </lineage>
</organism>
<evidence type="ECO:0000259" key="10">
    <source>
        <dbReference type="Pfam" id="PF08545"/>
    </source>
</evidence>